<evidence type="ECO:0000313" key="2">
    <source>
        <dbReference type="Proteomes" id="UP000662782"/>
    </source>
</evidence>
<evidence type="ECO:0000313" key="1">
    <source>
        <dbReference type="EMBL" id="QPB09210.1"/>
    </source>
</evidence>
<reference evidence="1 2" key="1">
    <citation type="submission" date="2020-07" db="EMBL/GenBank/DDBJ databases">
        <title>Complete genome sequence of Klebsiella pneumoniae phage Miami.</title>
        <authorList>
            <person name="Mora D.A."/>
            <person name="Lessor L."/>
            <person name="Gill J."/>
            <person name="Liu M."/>
        </authorList>
    </citation>
    <scope>NUCLEOTIDE SEQUENCE [LARGE SCALE GENOMIC DNA]</scope>
</reference>
<gene>
    <name evidence="1" type="ORF">CPT_Miami_115</name>
</gene>
<accession>A0A873WCX2</accession>
<dbReference type="EMBL" id="MT701590">
    <property type="protein sequence ID" value="QPB09210.1"/>
    <property type="molecule type" value="Genomic_DNA"/>
</dbReference>
<keyword evidence="2" id="KW-1185">Reference proteome</keyword>
<organism evidence="1 2">
    <name type="scientific">Klebsiella phage Miami</name>
    <dbReference type="NCBI Taxonomy" id="2767581"/>
    <lineage>
        <taxon>Viruses</taxon>
        <taxon>Duplodnaviria</taxon>
        <taxon>Heunggongvirae</taxon>
        <taxon>Uroviricota</taxon>
        <taxon>Caudoviricetes</taxon>
        <taxon>Chimalliviridae</taxon>
        <taxon>Miamivirus</taxon>
        <taxon>Miamivirus miami</taxon>
    </lineage>
</organism>
<name>A0A873WCX2_9CAUD</name>
<protein>
    <submittedName>
        <fullName evidence="1">Uncharacterized protein</fullName>
    </submittedName>
</protein>
<sequence>MKQKFHQGDLVFIKEDLGPYMSHFESGCLAIVQYSYNDRYGDKDKSKEFKNESGISYSLWLEGRGSVAWYHQNQLILIEAGRGDLLERWEKEEEEKKVRESDLDYIFSIKDPNQLGYYSLQALADVMELGSLWGSRGEGVDLVRNQHCMRILFSRFVSCENPKEEFLKAVAEFKEKVRSDKIDTQI</sequence>
<proteinExistence type="predicted"/>
<dbReference type="Proteomes" id="UP000662782">
    <property type="component" value="Segment"/>
</dbReference>